<name>A0A085WRY5_9BACT</name>
<dbReference type="EMBL" id="JMCB01000003">
    <property type="protein sequence ID" value="KFE70448.1"/>
    <property type="molecule type" value="Genomic_DNA"/>
</dbReference>
<organism evidence="1 2">
    <name type="scientific">Hyalangium minutum</name>
    <dbReference type="NCBI Taxonomy" id="394096"/>
    <lineage>
        <taxon>Bacteria</taxon>
        <taxon>Pseudomonadati</taxon>
        <taxon>Myxococcota</taxon>
        <taxon>Myxococcia</taxon>
        <taxon>Myxococcales</taxon>
        <taxon>Cystobacterineae</taxon>
        <taxon>Archangiaceae</taxon>
        <taxon>Hyalangium</taxon>
    </lineage>
</organism>
<dbReference type="Pfam" id="PF14234">
    <property type="entry name" value="DUF4336"/>
    <property type="match status" value="1"/>
</dbReference>
<reference evidence="1 2" key="1">
    <citation type="submission" date="2014-04" db="EMBL/GenBank/DDBJ databases">
        <title>Genome assembly of Hyalangium minutum DSM 14724.</title>
        <authorList>
            <person name="Sharma G."/>
            <person name="Subramanian S."/>
        </authorList>
    </citation>
    <scope>NUCLEOTIDE SEQUENCE [LARGE SCALE GENOMIC DNA]</scope>
    <source>
        <strain evidence="1 2">DSM 14724</strain>
    </source>
</reference>
<dbReference type="SUPFAM" id="SSF56281">
    <property type="entry name" value="Metallo-hydrolase/oxidoreductase"/>
    <property type="match status" value="1"/>
</dbReference>
<sequence>MLRKLDENLWVAEQPLRFLGLSVGARMTVIRLSDGGLWVHSPLRLLPERKEAVEALGPVRFLVAPNKFHHLFIGEWMAAYPQALAYAAPGLPEKRKDLRFHAVLSEQAPAEWAGQLEALPWRGAPLLSETAFFHRPSRTLVLTDTVHNIGPNATALTRFFFRAFGGYGRMAPSLPERLAIRDRAAVRGNVDAILQWDFQRVIMAHGHIVERDGAQALRQAYAWL</sequence>
<keyword evidence="2" id="KW-1185">Reference proteome</keyword>
<protein>
    <submittedName>
        <fullName evidence="1">Methanol oxidation protein</fullName>
    </submittedName>
</protein>
<evidence type="ECO:0000313" key="1">
    <source>
        <dbReference type="EMBL" id="KFE70448.1"/>
    </source>
</evidence>
<dbReference type="PANTHER" id="PTHR33835">
    <property type="entry name" value="YALI0C07656P"/>
    <property type="match status" value="1"/>
</dbReference>
<dbReference type="AlphaFoldDB" id="A0A085WRY5"/>
<dbReference type="STRING" id="394096.DB31_5490"/>
<dbReference type="Proteomes" id="UP000028725">
    <property type="component" value="Unassembled WGS sequence"/>
</dbReference>
<dbReference type="RefSeq" id="WP_044185555.1">
    <property type="nucleotide sequence ID" value="NZ_JMCB01000003.1"/>
</dbReference>
<evidence type="ECO:0000313" key="2">
    <source>
        <dbReference type="Proteomes" id="UP000028725"/>
    </source>
</evidence>
<gene>
    <name evidence="1" type="ORF">DB31_5490</name>
</gene>
<dbReference type="PANTHER" id="PTHR33835:SF1">
    <property type="entry name" value="METALLO-BETA-LACTAMASE DOMAIN-CONTAINING PROTEIN"/>
    <property type="match status" value="1"/>
</dbReference>
<dbReference type="OrthoDB" id="450111at2"/>
<dbReference type="InterPro" id="IPR025638">
    <property type="entry name" value="DUF4336"/>
</dbReference>
<proteinExistence type="predicted"/>
<comment type="caution">
    <text evidence="1">The sequence shown here is derived from an EMBL/GenBank/DDBJ whole genome shotgun (WGS) entry which is preliminary data.</text>
</comment>
<accession>A0A085WRY5</accession>
<dbReference type="InterPro" id="IPR036866">
    <property type="entry name" value="RibonucZ/Hydroxyglut_hydro"/>
</dbReference>
<dbReference type="PATRIC" id="fig|394096.3.peg.1969"/>